<accession>A0A8J2WB70</accession>
<reference evidence="1" key="1">
    <citation type="submission" date="2021-09" db="EMBL/GenBank/DDBJ databases">
        <authorList>
            <person name="Martin H S."/>
        </authorList>
    </citation>
    <scope>NUCLEOTIDE SEQUENCE</scope>
</reference>
<organism evidence="1 2">
    <name type="scientific">Danaus chrysippus</name>
    <name type="common">African queen</name>
    <dbReference type="NCBI Taxonomy" id="151541"/>
    <lineage>
        <taxon>Eukaryota</taxon>
        <taxon>Metazoa</taxon>
        <taxon>Ecdysozoa</taxon>
        <taxon>Arthropoda</taxon>
        <taxon>Hexapoda</taxon>
        <taxon>Insecta</taxon>
        <taxon>Pterygota</taxon>
        <taxon>Neoptera</taxon>
        <taxon>Endopterygota</taxon>
        <taxon>Lepidoptera</taxon>
        <taxon>Glossata</taxon>
        <taxon>Ditrysia</taxon>
        <taxon>Papilionoidea</taxon>
        <taxon>Nymphalidae</taxon>
        <taxon>Danainae</taxon>
        <taxon>Danaini</taxon>
        <taxon>Danaina</taxon>
        <taxon>Danaus</taxon>
        <taxon>Anosia</taxon>
    </lineage>
</organism>
<dbReference type="AlphaFoldDB" id="A0A8J2WB70"/>
<evidence type="ECO:0000313" key="1">
    <source>
        <dbReference type="EMBL" id="CAG9583261.1"/>
    </source>
</evidence>
<evidence type="ECO:0000313" key="2">
    <source>
        <dbReference type="Proteomes" id="UP000789524"/>
    </source>
</evidence>
<sequence length="66" mass="7592">MAIEAREYLYVVELAIRIDCYKELGAYQLDLDEPNPPRYKIIAGSIVSLFEHEIKIEPVHTCASPR</sequence>
<dbReference type="Proteomes" id="UP000789524">
    <property type="component" value="Unassembled WGS sequence"/>
</dbReference>
<proteinExistence type="predicted"/>
<protein>
    <submittedName>
        <fullName evidence="1">(African queen) hypothetical protein</fullName>
    </submittedName>
</protein>
<comment type="caution">
    <text evidence="1">The sequence shown here is derived from an EMBL/GenBank/DDBJ whole genome shotgun (WGS) entry which is preliminary data.</text>
</comment>
<dbReference type="EMBL" id="CAKASE010000081">
    <property type="protein sequence ID" value="CAG9583261.1"/>
    <property type="molecule type" value="Genomic_DNA"/>
</dbReference>
<name>A0A8J2WB70_9NEOP</name>
<keyword evidence="2" id="KW-1185">Reference proteome</keyword>
<gene>
    <name evidence="1" type="ORF">DCHRY22_LOCUS14688</name>
</gene>